<proteinExistence type="predicted"/>
<sequence length="82" mass="8634">MPHPPASAPEAPSKKRKRTPTTSTIPKPTTTTRTGAPTAAHFARITAISAQGVGDKPKNASIPAHPHTSEYYGTIAHTKPLQ</sequence>
<evidence type="ECO:0000256" key="1">
    <source>
        <dbReference type="SAM" id="MobiDB-lite"/>
    </source>
</evidence>
<evidence type="ECO:0000313" key="2">
    <source>
        <dbReference type="EMBL" id="KAF6756081.1"/>
    </source>
</evidence>
<dbReference type="EMBL" id="JACGCI010000027">
    <property type="protein sequence ID" value="KAF6756081.1"/>
    <property type="molecule type" value="Genomic_DNA"/>
</dbReference>
<feature type="compositionally biased region" description="Low complexity" evidence="1">
    <location>
        <begin position="20"/>
        <end position="40"/>
    </location>
</feature>
<comment type="caution">
    <text evidence="2">The sequence shown here is derived from an EMBL/GenBank/DDBJ whole genome shotgun (WGS) entry which is preliminary data.</text>
</comment>
<reference evidence="2 3" key="1">
    <citation type="submission" date="2020-07" db="EMBL/GenBank/DDBJ databases">
        <title>Comparative genomics of pyrophilous fungi reveals a link between fire events and developmental genes.</title>
        <authorList>
            <consortium name="DOE Joint Genome Institute"/>
            <person name="Steindorff A.S."/>
            <person name="Carver A."/>
            <person name="Calhoun S."/>
            <person name="Stillman K."/>
            <person name="Liu H."/>
            <person name="Lipzen A."/>
            <person name="Pangilinan J."/>
            <person name="Labutti K."/>
            <person name="Bruns T.D."/>
            <person name="Grigoriev I.V."/>
        </authorList>
    </citation>
    <scope>NUCLEOTIDE SEQUENCE [LARGE SCALE GENOMIC DNA]</scope>
    <source>
        <strain evidence="2 3">CBS 144469</strain>
    </source>
</reference>
<dbReference type="AlphaFoldDB" id="A0A8H6M8J9"/>
<accession>A0A8H6M8J9</accession>
<name>A0A8H6M8J9_9AGAR</name>
<feature type="region of interest" description="Disordered" evidence="1">
    <location>
        <begin position="1"/>
        <end position="82"/>
    </location>
</feature>
<evidence type="ECO:0000313" key="3">
    <source>
        <dbReference type="Proteomes" id="UP000521943"/>
    </source>
</evidence>
<gene>
    <name evidence="2" type="ORF">DFP72DRAFT_1066904</name>
</gene>
<keyword evidence="3" id="KW-1185">Reference proteome</keyword>
<dbReference type="Proteomes" id="UP000521943">
    <property type="component" value="Unassembled WGS sequence"/>
</dbReference>
<protein>
    <submittedName>
        <fullName evidence="2">Uncharacterized protein</fullName>
    </submittedName>
</protein>
<organism evidence="2 3">
    <name type="scientific">Ephemerocybe angulata</name>
    <dbReference type="NCBI Taxonomy" id="980116"/>
    <lineage>
        <taxon>Eukaryota</taxon>
        <taxon>Fungi</taxon>
        <taxon>Dikarya</taxon>
        <taxon>Basidiomycota</taxon>
        <taxon>Agaricomycotina</taxon>
        <taxon>Agaricomycetes</taxon>
        <taxon>Agaricomycetidae</taxon>
        <taxon>Agaricales</taxon>
        <taxon>Agaricineae</taxon>
        <taxon>Psathyrellaceae</taxon>
        <taxon>Ephemerocybe</taxon>
    </lineage>
</organism>